<proteinExistence type="predicted"/>
<organism evidence="1">
    <name type="scientific">Escherichia phage 1-6af</name>
    <dbReference type="NCBI Taxonomy" id="3117707"/>
    <lineage>
        <taxon>Viruses</taxon>
        <taxon>Duplodnaviria</taxon>
        <taxon>Heunggongvirae</taxon>
        <taxon>Uroviricota</taxon>
        <taxon>Caudoviricetes</taxon>
        <taxon>Mktvariviridae</taxon>
        <taxon>Gordonclarkvirinae</taxon>
        <taxon>Kuravirus</taxon>
    </lineage>
</organism>
<reference evidence="1" key="1">
    <citation type="submission" date="2023-12" db="EMBL/GenBank/DDBJ databases">
        <authorList>
            <person name="Khan F."/>
            <person name="Alvi I.A."/>
        </authorList>
    </citation>
    <scope>NUCLEOTIDE SEQUENCE</scope>
</reference>
<gene>
    <name evidence="1" type="ORF">16af_00057</name>
</gene>
<dbReference type="EMBL" id="OR983333">
    <property type="protein sequence ID" value="WWY65941.1"/>
    <property type="molecule type" value="Genomic_DNA"/>
</dbReference>
<sequence>MSVVYVLEEFSDDGNNIVAIFKHVPDVEDILNVTHLTDVDKIKDLIRHDNTHIGDSLWSLTEWTLW</sequence>
<evidence type="ECO:0000313" key="1">
    <source>
        <dbReference type="EMBL" id="WWY65941.1"/>
    </source>
</evidence>
<accession>A0AAU6NTP4</accession>
<protein>
    <submittedName>
        <fullName evidence="1">Uncharacterized protein</fullName>
    </submittedName>
</protein>
<name>A0AAU6NTP4_9CAUD</name>